<name>A0ABW3FVF5_9PSEU</name>
<keyword evidence="3" id="KW-0645">Protease</keyword>
<feature type="compositionally biased region" description="Gly residues" evidence="1">
    <location>
        <begin position="422"/>
        <end position="434"/>
    </location>
</feature>
<comment type="caution">
    <text evidence="3">The sequence shown here is derived from an EMBL/GenBank/DDBJ whole genome shotgun (WGS) entry which is preliminary data.</text>
</comment>
<evidence type="ECO:0000313" key="4">
    <source>
        <dbReference type="Proteomes" id="UP001597018"/>
    </source>
</evidence>
<dbReference type="Pfam" id="PF13367">
    <property type="entry name" value="PrsW-protease"/>
    <property type="match status" value="1"/>
</dbReference>
<protein>
    <submittedName>
        <fullName evidence="3">PrsW family intramembrane metalloprotease</fullName>
    </submittedName>
</protein>
<evidence type="ECO:0000256" key="2">
    <source>
        <dbReference type="SAM" id="Phobius"/>
    </source>
</evidence>
<dbReference type="EMBL" id="JBHTIW010000006">
    <property type="protein sequence ID" value="MFD0920277.1"/>
    <property type="molecule type" value="Genomic_DNA"/>
</dbReference>
<dbReference type="GO" id="GO:0008237">
    <property type="term" value="F:metallopeptidase activity"/>
    <property type="evidence" value="ECO:0007669"/>
    <property type="project" value="UniProtKB-KW"/>
</dbReference>
<feature type="transmembrane region" description="Helical" evidence="2">
    <location>
        <begin position="195"/>
        <end position="215"/>
    </location>
</feature>
<dbReference type="Proteomes" id="UP001597018">
    <property type="component" value="Unassembled WGS sequence"/>
</dbReference>
<keyword evidence="2" id="KW-0812">Transmembrane</keyword>
<dbReference type="InterPro" id="IPR026898">
    <property type="entry name" value="PrsW"/>
</dbReference>
<gene>
    <name evidence="3" type="ORF">ACFQ16_11050</name>
</gene>
<keyword evidence="2" id="KW-1133">Transmembrane helix</keyword>
<keyword evidence="3" id="KW-0482">Metalloprotease</keyword>
<accession>A0ABW3FVF5</accession>
<reference evidence="4" key="1">
    <citation type="journal article" date="2019" name="Int. J. Syst. Evol. Microbiol.">
        <title>The Global Catalogue of Microorganisms (GCM) 10K type strain sequencing project: providing services to taxonomists for standard genome sequencing and annotation.</title>
        <authorList>
            <consortium name="The Broad Institute Genomics Platform"/>
            <consortium name="The Broad Institute Genome Sequencing Center for Infectious Disease"/>
            <person name="Wu L."/>
            <person name="Ma J."/>
        </authorList>
    </citation>
    <scope>NUCLEOTIDE SEQUENCE [LARGE SCALE GENOMIC DNA]</scope>
    <source>
        <strain evidence="4">CCUG 56401</strain>
    </source>
</reference>
<sequence length="484" mass="50434">MPALSPQSIIDGHKGDRTPIPLIVGLVVSGVCMLLALAFYLLQGGPVNVAIGALLALPTAIVLVGLLLLVDRLEPEPRVNLLLAFGWGAGVAILGALIINTVGEAIMTAAFGGGLAEGLTVSVLAPVVEESVKGSLLLYLLWVRENEIDGPTDGIVYAGMCGVGFALVENILYYMRGLADPTSSIVGTVIIRGMVAPLGHPLYTAITGLGVAYAATHRGRRALAIVGGWCGAAFLHSLWNGGLTLFGVPGMVGAYTIQAGVLITLVVVLIVDRKQLVGQIQRYLPAYIPSGLVQRYDIEMLGSMAGRKQARRWARAQAGPTGARAMGDYQLAATELALLHARTEQATISPQEFHGRRQAILALMRTARDAFFRRVPRAAPPPPPWAAGRAQQSGFFVMPKQLNNETLPVYPRRPAGPPPGGRPAGGNPAGGRPVGSPPGGNPAGARPPGNPPAGNPPGGRPPGPPPGGQPPRPPHPPQGGPWRR</sequence>
<feature type="transmembrane region" description="Helical" evidence="2">
    <location>
        <begin position="20"/>
        <end position="41"/>
    </location>
</feature>
<feature type="transmembrane region" description="Helical" evidence="2">
    <location>
        <begin position="222"/>
        <end position="239"/>
    </location>
</feature>
<keyword evidence="4" id="KW-1185">Reference proteome</keyword>
<dbReference type="PANTHER" id="PTHR36844:SF1">
    <property type="entry name" value="PROTEASE PRSW"/>
    <property type="match status" value="1"/>
</dbReference>
<feature type="region of interest" description="Disordered" evidence="1">
    <location>
        <begin position="406"/>
        <end position="484"/>
    </location>
</feature>
<dbReference type="PANTHER" id="PTHR36844">
    <property type="entry name" value="PROTEASE PRSW"/>
    <property type="match status" value="1"/>
</dbReference>
<dbReference type="RefSeq" id="WP_263247855.1">
    <property type="nucleotide sequence ID" value="NZ_BAABLT010000017.1"/>
</dbReference>
<keyword evidence="2" id="KW-0472">Membrane</keyword>
<evidence type="ECO:0000256" key="1">
    <source>
        <dbReference type="SAM" id="MobiDB-lite"/>
    </source>
</evidence>
<organism evidence="3 4">
    <name type="scientific">Saccharopolyspora rosea</name>
    <dbReference type="NCBI Taxonomy" id="524884"/>
    <lineage>
        <taxon>Bacteria</taxon>
        <taxon>Bacillati</taxon>
        <taxon>Actinomycetota</taxon>
        <taxon>Actinomycetes</taxon>
        <taxon>Pseudonocardiales</taxon>
        <taxon>Pseudonocardiaceae</taxon>
        <taxon>Saccharopolyspora</taxon>
    </lineage>
</organism>
<feature type="transmembrane region" description="Helical" evidence="2">
    <location>
        <begin position="251"/>
        <end position="271"/>
    </location>
</feature>
<evidence type="ECO:0000313" key="3">
    <source>
        <dbReference type="EMBL" id="MFD0920277.1"/>
    </source>
</evidence>
<proteinExistence type="predicted"/>
<keyword evidence="3" id="KW-0378">Hydrolase</keyword>
<feature type="transmembrane region" description="Helical" evidence="2">
    <location>
        <begin position="81"/>
        <end position="99"/>
    </location>
</feature>
<feature type="transmembrane region" description="Helical" evidence="2">
    <location>
        <begin position="47"/>
        <end position="69"/>
    </location>
</feature>
<feature type="compositionally biased region" description="Pro residues" evidence="1">
    <location>
        <begin position="448"/>
        <end position="484"/>
    </location>
</feature>
<feature type="transmembrane region" description="Helical" evidence="2">
    <location>
        <begin position="154"/>
        <end position="175"/>
    </location>
</feature>